<reference evidence="1 2" key="1">
    <citation type="journal article" date="2013" name="Curr. Biol.">
        <title>The Genome of the Foraminiferan Reticulomyxa filosa.</title>
        <authorList>
            <person name="Glockner G."/>
            <person name="Hulsmann N."/>
            <person name="Schleicher M."/>
            <person name="Noegel A.A."/>
            <person name="Eichinger L."/>
            <person name="Gallinger C."/>
            <person name="Pawlowski J."/>
            <person name="Sierra R."/>
            <person name="Euteneuer U."/>
            <person name="Pillet L."/>
            <person name="Moustafa A."/>
            <person name="Platzer M."/>
            <person name="Groth M."/>
            <person name="Szafranski K."/>
            <person name="Schliwa M."/>
        </authorList>
    </citation>
    <scope>NUCLEOTIDE SEQUENCE [LARGE SCALE GENOMIC DNA]</scope>
</reference>
<sequence>NELYMIKGYKKDDGILCLKFIGLKKKEKKKNIKYDLNLCYGSLKEMNMFLFEKFDLKESELILNLFDLIEMQPLKDVFYLTFLLIFKGLRSMFYKKLIIIVKIYSNIKINCNIFQ</sequence>
<name>X6LGB8_RETFI</name>
<proteinExistence type="predicted"/>
<dbReference type="EMBL" id="ASPP01039413">
    <property type="protein sequence ID" value="ETO01033.1"/>
    <property type="molecule type" value="Genomic_DNA"/>
</dbReference>
<dbReference type="AlphaFoldDB" id="X6LGB8"/>
<keyword evidence="2" id="KW-1185">Reference proteome</keyword>
<accession>X6LGB8</accession>
<evidence type="ECO:0000313" key="1">
    <source>
        <dbReference type="EMBL" id="ETO01033.1"/>
    </source>
</evidence>
<comment type="caution">
    <text evidence="1">The sequence shown here is derived from an EMBL/GenBank/DDBJ whole genome shotgun (WGS) entry which is preliminary data.</text>
</comment>
<dbReference type="Proteomes" id="UP000023152">
    <property type="component" value="Unassembled WGS sequence"/>
</dbReference>
<gene>
    <name evidence="1" type="ORF">RFI_36407</name>
</gene>
<feature type="non-terminal residue" evidence="1">
    <location>
        <position position="1"/>
    </location>
</feature>
<protein>
    <submittedName>
        <fullName evidence="1">Uncharacterized protein</fullName>
    </submittedName>
</protein>
<organism evidence="1 2">
    <name type="scientific">Reticulomyxa filosa</name>
    <dbReference type="NCBI Taxonomy" id="46433"/>
    <lineage>
        <taxon>Eukaryota</taxon>
        <taxon>Sar</taxon>
        <taxon>Rhizaria</taxon>
        <taxon>Retaria</taxon>
        <taxon>Foraminifera</taxon>
        <taxon>Monothalamids</taxon>
        <taxon>Reticulomyxidae</taxon>
        <taxon>Reticulomyxa</taxon>
    </lineage>
</organism>
<feature type="non-terminal residue" evidence="1">
    <location>
        <position position="115"/>
    </location>
</feature>
<evidence type="ECO:0000313" key="2">
    <source>
        <dbReference type="Proteomes" id="UP000023152"/>
    </source>
</evidence>